<evidence type="ECO:0000256" key="1">
    <source>
        <dbReference type="SAM" id="MobiDB-lite"/>
    </source>
</evidence>
<reference evidence="2" key="1">
    <citation type="journal article" date="2020" name="Stud. Mycol.">
        <title>101 Dothideomycetes genomes: a test case for predicting lifestyles and emergence of pathogens.</title>
        <authorList>
            <person name="Haridas S."/>
            <person name="Albert R."/>
            <person name="Binder M."/>
            <person name="Bloem J."/>
            <person name="Labutti K."/>
            <person name="Salamov A."/>
            <person name="Andreopoulos B."/>
            <person name="Baker S."/>
            <person name="Barry K."/>
            <person name="Bills G."/>
            <person name="Bluhm B."/>
            <person name="Cannon C."/>
            <person name="Castanera R."/>
            <person name="Culley D."/>
            <person name="Daum C."/>
            <person name="Ezra D."/>
            <person name="Gonzalez J."/>
            <person name="Henrissat B."/>
            <person name="Kuo A."/>
            <person name="Liang C."/>
            <person name="Lipzen A."/>
            <person name="Lutzoni F."/>
            <person name="Magnuson J."/>
            <person name="Mondo S."/>
            <person name="Nolan M."/>
            <person name="Ohm R."/>
            <person name="Pangilinan J."/>
            <person name="Park H.-J."/>
            <person name="Ramirez L."/>
            <person name="Alfaro M."/>
            <person name="Sun H."/>
            <person name="Tritt A."/>
            <person name="Yoshinaga Y."/>
            <person name="Zwiers L.-H."/>
            <person name="Turgeon B."/>
            <person name="Goodwin S."/>
            <person name="Spatafora J."/>
            <person name="Crous P."/>
            <person name="Grigoriev I."/>
        </authorList>
    </citation>
    <scope>NUCLEOTIDE SEQUENCE</scope>
    <source>
        <strain evidence="2">CBS 473.64</strain>
    </source>
</reference>
<protein>
    <recommendedName>
        <fullName evidence="4">F-box domain-containing protein</fullName>
    </recommendedName>
</protein>
<proteinExistence type="predicted"/>
<dbReference type="Proteomes" id="UP000799753">
    <property type="component" value="Unassembled WGS sequence"/>
</dbReference>
<gene>
    <name evidence="2" type="ORF">P280DRAFT_503754</name>
</gene>
<dbReference type="OrthoDB" id="3799620at2759"/>
<dbReference type="EMBL" id="MU006777">
    <property type="protein sequence ID" value="KAF2645657.1"/>
    <property type="molecule type" value="Genomic_DNA"/>
</dbReference>
<dbReference type="AlphaFoldDB" id="A0A6A6SEY3"/>
<name>A0A6A6SEY3_9PLEO</name>
<feature type="region of interest" description="Disordered" evidence="1">
    <location>
        <begin position="1"/>
        <end position="53"/>
    </location>
</feature>
<sequence length="319" mass="36750">MAQYNPASKAMLPFESQSNTANKRKRSMDSRILDEKAYRGKRTKDANTETRPRRSARLAPFRFFELPMELRDMVYEEIWMSTPPIQLCPKPFSHSEDSQYLKHHRTSRNFRGSMQQGLPKWLLTNKQILHEGLEKLCFDGRWGISLATKQPLPPLLRSHFPRRLAITGIRYSANPTSVHLNTEAVTFQLHEEIGSIHDLYKNTTAAHKVKALYLDIGVKYPRAHLSAELFKLDISPFGAVLGDCFPEIRKLQIRFTTRLDTRYIAEDALPALQRDYGYEIGHLAGLIAGPDPDVRPESIRMHLANVDKLSFWNWTTYGI</sequence>
<feature type="compositionally biased region" description="Basic and acidic residues" evidence="1">
    <location>
        <begin position="27"/>
        <end position="52"/>
    </location>
</feature>
<evidence type="ECO:0000313" key="3">
    <source>
        <dbReference type="Proteomes" id="UP000799753"/>
    </source>
</evidence>
<keyword evidence="3" id="KW-1185">Reference proteome</keyword>
<organism evidence="2 3">
    <name type="scientific">Massarina eburnea CBS 473.64</name>
    <dbReference type="NCBI Taxonomy" id="1395130"/>
    <lineage>
        <taxon>Eukaryota</taxon>
        <taxon>Fungi</taxon>
        <taxon>Dikarya</taxon>
        <taxon>Ascomycota</taxon>
        <taxon>Pezizomycotina</taxon>
        <taxon>Dothideomycetes</taxon>
        <taxon>Pleosporomycetidae</taxon>
        <taxon>Pleosporales</taxon>
        <taxon>Massarineae</taxon>
        <taxon>Massarinaceae</taxon>
        <taxon>Massarina</taxon>
    </lineage>
</organism>
<evidence type="ECO:0008006" key="4">
    <source>
        <dbReference type="Google" id="ProtNLM"/>
    </source>
</evidence>
<evidence type="ECO:0000313" key="2">
    <source>
        <dbReference type="EMBL" id="KAF2645657.1"/>
    </source>
</evidence>
<accession>A0A6A6SEY3</accession>